<sequence length="136" mass="15342">NQYYIFQNGKMHCGLTVVTFQLGDVNPGDGGLIVIPGSHKSNFSCPIQIKKHEKHQEHVHQIVCKAGSVVIFTEAVTHGTLPWTADHPRRSILTRYTAGNLAYVPAYAIPEWADERQRSVMEPPYHTRLNRPVLDQ</sequence>
<organism evidence="1">
    <name type="scientific">marine metagenome</name>
    <dbReference type="NCBI Taxonomy" id="408172"/>
    <lineage>
        <taxon>unclassified sequences</taxon>
        <taxon>metagenomes</taxon>
        <taxon>ecological metagenomes</taxon>
    </lineage>
</organism>
<accession>A0A382JX08</accession>
<protein>
    <recommendedName>
        <fullName evidence="2">Mitomycin antibiotics/polyketide fumonisin biosynthesis protein</fullName>
    </recommendedName>
</protein>
<dbReference type="Pfam" id="PF05721">
    <property type="entry name" value="PhyH"/>
    <property type="match status" value="1"/>
</dbReference>
<dbReference type="InterPro" id="IPR008775">
    <property type="entry name" value="Phytyl_CoA_dOase-like"/>
</dbReference>
<dbReference type="AlphaFoldDB" id="A0A382JX08"/>
<dbReference type="Gene3D" id="2.60.120.620">
    <property type="entry name" value="q2cbj1_9rhob like domain"/>
    <property type="match status" value="1"/>
</dbReference>
<evidence type="ECO:0008006" key="2">
    <source>
        <dbReference type="Google" id="ProtNLM"/>
    </source>
</evidence>
<dbReference type="SUPFAM" id="SSF51197">
    <property type="entry name" value="Clavaminate synthase-like"/>
    <property type="match status" value="1"/>
</dbReference>
<proteinExistence type="predicted"/>
<evidence type="ECO:0000313" key="1">
    <source>
        <dbReference type="EMBL" id="SVC16428.1"/>
    </source>
</evidence>
<name>A0A382JX08_9ZZZZ</name>
<feature type="non-terminal residue" evidence="1">
    <location>
        <position position="1"/>
    </location>
</feature>
<reference evidence="1" key="1">
    <citation type="submission" date="2018-05" db="EMBL/GenBank/DDBJ databases">
        <authorList>
            <person name="Lanie J.A."/>
            <person name="Ng W.-L."/>
            <person name="Kazmierczak K.M."/>
            <person name="Andrzejewski T.M."/>
            <person name="Davidsen T.M."/>
            <person name="Wayne K.J."/>
            <person name="Tettelin H."/>
            <person name="Glass J.I."/>
            <person name="Rusch D."/>
            <person name="Podicherti R."/>
            <person name="Tsui H.-C.T."/>
            <person name="Winkler M.E."/>
        </authorList>
    </citation>
    <scope>NUCLEOTIDE SEQUENCE</scope>
</reference>
<dbReference type="EMBL" id="UINC01076859">
    <property type="protein sequence ID" value="SVC16428.1"/>
    <property type="molecule type" value="Genomic_DNA"/>
</dbReference>
<gene>
    <name evidence="1" type="ORF">METZ01_LOCUS269282</name>
</gene>